<evidence type="ECO:0000313" key="2">
    <source>
        <dbReference type="Proteomes" id="UP000031668"/>
    </source>
</evidence>
<accession>A0A0C2N5G2</accession>
<name>A0A0C2N5G2_THEKT</name>
<comment type="caution">
    <text evidence="1">The sequence shown here is derived from an EMBL/GenBank/DDBJ whole genome shotgun (WGS) entry which is preliminary data.</text>
</comment>
<evidence type="ECO:0000313" key="1">
    <source>
        <dbReference type="EMBL" id="KII69117.1"/>
    </source>
</evidence>
<dbReference type="AlphaFoldDB" id="A0A0C2N5G2"/>
<reference evidence="1 2" key="1">
    <citation type="journal article" date="2014" name="Genome Biol. Evol.">
        <title>The genome of the myxosporean Thelohanellus kitauei shows adaptations to nutrient acquisition within its fish host.</title>
        <authorList>
            <person name="Yang Y."/>
            <person name="Xiong J."/>
            <person name="Zhou Z."/>
            <person name="Huo F."/>
            <person name="Miao W."/>
            <person name="Ran C."/>
            <person name="Liu Y."/>
            <person name="Zhang J."/>
            <person name="Feng J."/>
            <person name="Wang M."/>
            <person name="Wang M."/>
            <person name="Wang L."/>
            <person name="Yao B."/>
        </authorList>
    </citation>
    <scope>NUCLEOTIDE SEQUENCE [LARGE SCALE GENOMIC DNA]</scope>
    <source>
        <strain evidence="1">Wuqing</strain>
    </source>
</reference>
<organism evidence="1 2">
    <name type="scientific">Thelohanellus kitauei</name>
    <name type="common">Myxosporean</name>
    <dbReference type="NCBI Taxonomy" id="669202"/>
    <lineage>
        <taxon>Eukaryota</taxon>
        <taxon>Metazoa</taxon>
        <taxon>Cnidaria</taxon>
        <taxon>Myxozoa</taxon>
        <taxon>Myxosporea</taxon>
        <taxon>Bivalvulida</taxon>
        <taxon>Platysporina</taxon>
        <taxon>Myxobolidae</taxon>
        <taxon>Thelohanellus</taxon>
    </lineage>
</organism>
<gene>
    <name evidence="1" type="ORF">RF11_04232</name>
</gene>
<dbReference type="EMBL" id="JWZT01002592">
    <property type="protein sequence ID" value="KII69117.1"/>
    <property type="molecule type" value="Genomic_DNA"/>
</dbReference>
<protein>
    <submittedName>
        <fullName evidence="1">Uncharacterized protein</fullName>
    </submittedName>
</protein>
<dbReference type="Proteomes" id="UP000031668">
    <property type="component" value="Unassembled WGS sequence"/>
</dbReference>
<proteinExistence type="predicted"/>
<sequence>MFPKLPSHCRAQSVYIESCLKPSLSLMHEMNSEGSVDSETKDAATLRSVLLRKCIRSTNALIFPDDGNPSNELCGKWFLALMRSDLKKMKEVLKEEPGIISLKDPINVRCFLILGRRFLFFMTTHSIGIDEPKFYNNPQD</sequence>
<keyword evidence="2" id="KW-1185">Reference proteome</keyword>